<dbReference type="EMBL" id="CP014585">
    <property type="protein sequence ID" value="ANZ75795.1"/>
    <property type="molecule type" value="Genomic_DNA"/>
</dbReference>
<evidence type="ECO:0000313" key="3">
    <source>
        <dbReference type="EMBL" id="ANZ75795.1"/>
    </source>
</evidence>
<accession>A0A1B2JD90</accession>
<keyword evidence="2" id="KW-0732">Signal</keyword>
<feature type="compositionally biased region" description="Low complexity" evidence="1">
    <location>
        <begin position="145"/>
        <end position="203"/>
    </location>
</feature>
<name>A0A1B2JD90_PICPA</name>
<feature type="chain" id="PRO_5008539411" evidence="2">
    <location>
        <begin position="19"/>
        <end position="233"/>
    </location>
</feature>
<gene>
    <name evidence="3" type="ORF">ATY40_BA7502630</name>
</gene>
<sequence length="233" mass="23644">MSYLKISALLSVLSVVLADQRISITVVGEGINSGLRSGESHFEAGPNAAGSPLDLILHEPSGFLVDAADASKYVGWDVAAGTSLTFLPQDQGAKDWGIVAGNLRFNVGGTQFYACETKTGVWEVKSYEATGCKAVVLSVASHPVPSSSSSSSSSSHAPTSSTSASSSHVSPTTTQPPHTTTSHSNHTSTTLTTSSSSNHSNHTITPIPTGAAMGVSSNYGLLVAAGVAAAALL</sequence>
<keyword evidence="4" id="KW-1185">Reference proteome</keyword>
<dbReference type="Proteomes" id="UP000094565">
    <property type="component" value="Chromosome 2"/>
</dbReference>
<feature type="signal peptide" evidence="2">
    <location>
        <begin position="1"/>
        <end position="18"/>
    </location>
</feature>
<proteinExistence type="predicted"/>
<reference evidence="3 4" key="1">
    <citation type="submission" date="2016-02" db="EMBL/GenBank/DDBJ databases">
        <title>Comparative genomic and transcriptomic foundation for Pichia pastoris.</title>
        <authorList>
            <person name="Love K.R."/>
            <person name="Shah K.A."/>
            <person name="Whittaker C.A."/>
            <person name="Wu J."/>
            <person name="Bartlett M.C."/>
            <person name="Ma D."/>
            <person name="Leeson R.L."/>
            <person name="Priest M."/>
            <person name="Young S.K."/>
            <person name="Love J.C."/>
        </authorList>
    </citation>
    <scope>NUCLEOTIDE SEQUENCE [LARGE SCALE GENOMIC DNA]</scope>
    <source>
        <strain evidence="3 4">ATCC 28485</strain>
    </source>
</reference>
<dbReference type="OrthoDB" id="10403224at2759"/>
<protein>
    <submittedName>
        <fullName evidence="3">BA75_02630T0</fullName>
    </submittedName>
</protein>
<organism evidence="3 4">
    <name type="scientific">Komagataella pastoris</name>
    <name type="common">Yeast</name>
    <name type="synonym">Pichia pastoris</name>
    <dbReference type="NCBI Taxonomy" id="4922"/>
    <lineage>
        <taxon>Eukaryota</taxon>
        <taxon>Fungi</taxon>
        <taxon>Dikarya</taxon>
        <taxon>Ascomycota</taxon>
        <taxon>Saccharomycotina</taxon>
        <taxon>Pichiomycetes</taxon>
        <taxon>Pichiales</taxon>
        <taxon>Pichiaceae</taxon>
        <taxon>Komagataella</taxon>
    </lineage>
</organism>
<evidence type="ECO:0000256" key="2">
    <source>
        <dbReference type="SAM" id="SignalP"/>
    </source>
</evidence>
<feature type="region of interest" description="Disordered" evidence="1">
    <location>
        <begin position="145"/>
        <end position="205"/>
    </location>
</feature>
<evidence type="ECO:0000256" key="1">
    <source>
        <dbReference type="SAM" id="MobiDB-lite"/>
    </source>
</evidence>
<dbReference type="AlphaFoldDB" id="A0A1B2JD90"/>
<evidence type="ECO:0000313" key="4">
    <source>
        <dbReference type="Proteomes" id="UP000094565"/>
    </source>
</evidence>